<evidence type="ECO:0000256" key="6">
    <source>
        <dbReference type="SAM" id="Phobius"/>
    </source>
</evidence>
<sequence>MKQQIIRGFRATLVAEIVRTIAKGVLMVSLASLFLTPDEYGLLFLAISVFSASLLFSRLGIPRSTARYLAEFRETNPGQVPHIIRDSLKFLTAVMLTVSILVAVFHQQLATLFGESELAPLLALGVVYISCWTINSYVHTIFQGFNRISWSARVTILTNVTTLLSVLVFLVAGFGVIGALTGYVLGYVLGAVYGLSLLYRLLGEFDAADEREPGLRRRLLEYSLPLTVSDGANVVYKQVDTLLIGVFLTPAAVGYYVLAKQISDFVIAPASSLGFTVSPSYGEYKANGELEKAANVYETTFKHSVLFYIPAAAGLIVVAEPLVQYVFGPAYLEAVLVIQIFAFFIVFQAIDKITNDALDYLGRAKHRAISKGVTGGFNFGLNLLLIPTIGIAGAAISTVVSYGIMIAVNIYLIRSELPISLPSLGQSVVAVSGIALCMAAVVVVALPMVTNLVSLLALVAVGILVWATISVTSGMLDVQSVLS</sequence>
<protein>
    <submittedName>
        <fullName evidence="7">Polysaccharide biosynthesis protein</fullName>
    </submittedName>
</protein>
<evidence type="ECO:0000256" key="3">
    <source>
        <dbReference type="ARBA" id="ARBA00022692"/>
    </source>
</evidence>
<dbReference type="RefSeq" id="WP_006654820.1">
    <property type="nucleotide sequence ID" value="NZ_AOIM01000042.1"/>
</dbReference>
<dbReference type="Pfam" id="PF01943">
    <property type="entry name" value="Polysacc_synt"/>
    <property type="match status" value="1"/>
</dbReference>
<keyword evidence="2" id="KW-1003">Cell membrane</keyword>
<dbReference type="InterPro" id="IPR002797">
    <property type="entry name" value="Polysacc_synth"/>
</dbReference>
<feature type="transmembrane region" description="Helical" evidence="6">
    <location>
        <begin position="90"/>
        <end position="109"/>
    </location>
</feature>
<feature type="transmembrane region" description="Helical" evidence="6">
    <location>
        <begin position="424"/>
        <end position="446"/>
    </location>
</feature>
<dbReference type="Proteomes" id="UP000011519">
    <property type="component" value="Unassembled WGS sequence"/>
</dbReference>
<feature type="transmembrane region" description="Helical" evidence="6">
    <location>
        <begin position="40"/>
        <end position="61"/>
    </location>
</feature>
<evidence type="ECO:0000313" key="8">
    <source>
        <dbReference type="Proteomes" id="UP000011519"/>
    </source>
</evidence>
<evidence type="ECO:0000256" key="5">
    <source>
        <dbReference type="ARBA" id="ARBA00023136"/>
    </source>
</evidence>
<feature type="transmembrane region" description="Helical" evidence="6">
    <location>
        <begin position="305"/>
        <end position="323"/>
    </location>
</feature>
<organism evidence="7 8">
    <name type="scientific">Natrialba hulunbeirensis JCM 10989</name>
    <dbReference type="NCBI Taxonomy" id="1227493"/>
    <lineage>
        <taxon>Archaea</taxon>
        <taxon>Methanobacteriati</taxon>
        <taxon>Methanobacteriota</taxon>
        <taxon>Stenosarchaea group</taxon>
        <taxon>Halobacteria</taxon>
        <taxon>Halobacteriales</taxon>
        <taxon>Natrialbaceae</taxon>
        <taxon>Natrialba</taxon>
    </lineage>
</organism>
<dbReference type="AlphaFoldDB" id="L9ZQ68"/>
<dbReference type="PANTHER" id="PTHR30250:SF11">
    <property type="entry name" value="O-ANTIGEN TRANSPORTER-RELATED"/>
    <property type="match status" value="1"/>
</dbReference>
<proteinExistence type="predicted"/>
<feature type="transmembrane region" description="Helical" evidence="6">
    <location>
        <begin position="121"/>
        <end position="142"/>
    </location>
</feature>
<keyword evidence="8" id="KW-1185">Reference proteome</keyword>
<keyword evidence="3 6" id="KW-0812">Transmembrane</keyword>
<accession>L9ZQ68</accession>
<feature type="transmembrane region" description="Helical" evidence="6">
    <location>
        <begin position="384"/>
        <end position="412"/>
    </location>
</feature>
<evidence type="ECO:0000256" key="4">
    <source>
        <dbReference type="ARBA" id="ARBA00022989"/>
    </source>
</evidence>
<feature type="transmembrane region" description="Helical" evidence="6">
    <location>
        <begin position="154"/>
        <end position="177"/>
    </location>
</feature>
<dbReference type="PANTHER" id="PTHR30250">
    <property type="entry name" value="PST FAMILY PREDICTED COLANIC ACID TRANSPORTER"/>
    <property type="match status" value="1"/>
</dbReference>
<dbReference type="GO" id="GO:0005886">
    <property type="term" value="C:plasma membrane"/>
    <property type="evidence" value="ECO:0007669"/>
    <property type="project" value="UniProtKB-SubCell"/>
</dbReference>
<feature type="transmembrane region" description="Helical" evidence="6">
    <location>
        <begin position="12"/>
        <end position="34"/>
    </location>
</feature>
<dbReference type="CDD" id="cd13128">
    <property type="entry name" value="MATE_Wzx_like"/>
    <property type="match status" value="1"/>
</dbReference>
<keyword evidence="5 6" id="KW-0472">Membrane</keyword>
<dbReference type="EMBL" id="AOIM01000042">
    <property type="protein sequence ID" value="ELY87303.1"/>
    <property type="molecule type" value="Genomic_DNA"/>
</dbReference>
<dbReference type="STRING" id="1227493.C483_18468"/>
<dbReference type="InterPro" id="IPR050833">
    <property type="entry name" value="Poly_Biosynth_Transport"/>
</dbReference>
<comment type="caution">
    <text evidence="7">The sequence shown here is derived from an EMBL/GenBank/DDBJ whole genome shotgun (WGS) entry which is preliminary data.</text>
</comment>
<feature type="transmembrane region" description="Helical" evidence="6">
    <location>
        <begin position="452"/>
        <end position="476"/>
    </location>
</feature>
<reference evidence="7 8" key="1">
    <citation type="journal article" date="2014" name="PLoS Genet.">
        <title>Phylogenetically driven sequencing of extremely halophilic archaea reveals strategies for static and dynamic osmo-response.</title>
        <authorList>
            <person name="Becker E.A."/>
            <person name="Seitzer P.M."/>
            <person name="Tritt A."/>
            <person name="Larsen D."/>
            <person name="Krusor M."/>
            <person name="Yao A.I."/>
            <person name="Wu D."/>
            <person name="Madern D."/>
            <person name="Eisen J.A."/>
            <person name="Darling A.E."/>
            <person name="Facciotti M.T."/>
        </authorList>
    </citation>
    <scope>NUCLEOTIDE SEQUENCE [LARGE SCALE GENOMIC DNA]</scope>
    <source>
        <strain evidence="7 8">JCM 10989</strain>
    </source>
</reference>
<comment type="subcellular location">
    <subcellularLocation>
        <location evidence="1">Cell membrane</location>
        <topology evidence="1">Multi-pass membrane protein</topology>
    </subcellularLocation>
</comment>
<dbReference type="OrthoDB" id="202076at2157"/>
<feature type="transmembrane region" description="Helical" evidence="6">
    <location>
        <begin position="241"/>
        <end position="258"/>
    </location>
</feature>
<evidence type="ECO:0000256" key="2">
    <source>
        <dbReference type="ARBA" id="ARBA00022475"/>
    </source>
</evidence>
<name>L9ZQ68_9EURY</name>
<feature type="transmembrane region" description="Helical" evidence="6">
    <location>
        <begin position="330"/>
        <end position="350"/>
    </location>
</feature>
<dbReference type="PATRIC" id="fig|1227493.4.peg.3716"/>
<evidence type="ECO:0000313" key="7">
    <source>
        <dbReference type="EMBL" id="ELY87303.1"/>
    </source>
</evidence>
<gene>
    <name evidence="7" type="ORF">C483_18468</name>
</gene>
<evidence type="ECO:0000256" key="1">
    <source>
        <dbReference type="ARBA" id="ARBA00004651"/>
    </source>
</evidence>
<keyword evidence="4 6" id="KW-1133">Transmembrane helix</keyword>